<sequence>MSDNVQTIYSVNSKGADERTINPKKSKILIAIAGQQNSGKSTLFNALTGLRQHIANYPGVTVDKKSGYYQFNEQSVEAVDLPGTYALTSFSPEERVARDFLLLEQPDLIVNVVDSANIERSLYLTFQLMELGRPMLIVLNKMDVAESLGLKVDADKLEAHLGIPVIATVASKAHGAVDLKNKISEVATLAKVPPTIDYAEWNAAITTISQLWSVEADLADYPSRWAAIQLFEGDEGIVQTLDRKAPHLKEQIIRRAAEVTQELTENTGETAADAMLRCRVAASRAAYAIAVKHSDKKRISMTERIDRIVLNRFLAPLVLVLTIWVIYQLSIVQGYELTYITWPFLAGMRNFVASIMPAAGFLFDPLVRDIGLWIVDSANTLLNYVPIFFILFGLIAILEDTGYMARIAFIIDRILHRFGLHGQSTLPMILSGVFAGGCAVPGVMATKGIPDTRARMATILTVPFMNCMAKIPLYTLLVNIYFPTEKGIVLFYISTITVIVALLVSKLLTVSVLRNMDTAPFVMEMPHYHLPGLFSVLRRAFERTWIYIKKVGTIVLSVSTIIYVLLQFPGLSVEQNEQYQQRAETAISQFYETLQGNSYLAVVQDPENLIALINAYNDFRTYKLTAGSPEKARAVDERFERDYPDYFPFFQRGSTADSRQAFGALRTLDNARKDIRREMRGIRIESSLLGQVGRGVEHVTQFANFDWKINVALLTSFAARESSVATLGVLFDQDDDQNIPLEERMGAEQKAQGYDSLTAVALIVFFALYPPCLSTVIMIRVQTGSYKWMMFSMIFPTLLGLVVASVIYTGGTWLGLSGLQVFSLVYFSLLALLLIVGLYPSSMNRIEGYQDEFQN</sequence>
<evidence type="ECO:0000256" key="5">
    <source>
        <dbReference type="ARBA" id="ARBA00022519"/>
    </source>
</evidence>
<keyword evidence="5" id="KW-0997">Cell inner membrane</keyword>
<dbReference type="Proteomes" id="UP000254603">
    <property type="component" value="Unassembled WGS sequence"/>
</dbReference>
<accession>A0A378XII9</accession>
<dbReference type="InterPro" id="IPR003373">
    <property type="entry name" value="Fe2_transport_prot-B"/>
</dbReference>
<evidence type="ECO:0000256" key="8">
    <source>
        <dbReference type="ARBA" id="ARBA00022989"/>
    </source>
</evidence>
<feature type="transmembrane region" description="Helical" evidence="16">
    <location>
        <begin position="384"/>
        <end position="405"/>
    </location>
</feature>
<evidence type="ECO:0000256" key="1">
    <source>
        <dbReference type="ARBA" id="ARBA00004429"/>
    </source>
</evidence>
<evidence type="ECO:0000313" key="18">
    <source>
        <dbReference type="EMBL" id="QPT39464.1"/>
    </source>
</evidence>
<comment type="subcellular location">
    <subcellularLocation>
        <location evidence="1 16">Cell inner membrane</location>
        <topology evidence="1 16">Multi-pass membrane protein</topology>
    </subcellularLocation>
</comment>
<evidence type="ECO:0000256" key="9">
    <source>
        <dbReference type="ARBA" id="ARBA00023004"/>
    </source>
</evidence>
<evidence type="ECO:0000259" key="17">
    <source>
        <dbReference type="PROSITE" id="PS51711"/>
    </source>
</evidence>
<feature type="transmembrane region" description="Helical" evidence="16">
    <location>
        <begin position="820"/>
        <end position="839"/>
    </location>
</feature>
<keyword evidence="2 16" id="KW-0813">Transport</keyword>
<dbReference type="Pfam" id="PF17910">
    <property type="entry name" value="FeoB_Cyto"/>
    <property type="match status" value="1"/>
</dbReference>
<keyword evidence="9 16" id="KW-0408">Iron</keyword>
<dbReference type="CDD" id="cd01879">
    <property type="entry name" value="FeoB"/>
    <property type="match status" value="1"/>
</dbReference>
<feature type="transmembrane region" description="Helical" evidence="16">
    <location>
        <begin position="308"/>
        <end position="327"/>
    </location>
</feature>
<evidence type="ECO:0000256" key="16">
    <source>
        <dbReference type="RuleBase" id="RU362098"/>
    </source>
</evidence>
<dbReference type="GO" id="GO:0005886">
    <property type="term" value="C:plasma membrane"/>
    <property type="evidence" value="ECO:0007669"/>
    <property type="project" value="UniProtKB-SubCell"/>
</dbReference>
<feature type="transmembrane region" description="Helical" evidence="16">
    <location>
        <begin position="339"/>
        <end position="363"/>
    </location>
</feature>
<dbReference type="GO" id="GO:0015093">
    <property type="term" value="F:ferrous iron transmembrane transporter activity"/>
    <property type="evidence" value="ECO:0007669"/>
    <property type="project" value="UniProtKB-UniRule"/>
</dbReference>
<dbReference type="OrthoDB" id="9809127at2"/>
<keyword evidence="6 16" id="KW-0812">Transmembrane</keyword>
<keyword evidence="3" id="KW-1003">Cell membrane</keyword>
<dbReference type="NCBIfam" id="TIGR00437">
    <property type="entry name" value="feoB"/>
    <property type="match status" value="1"/>
</dbReference>
<dbReference type="STRING" id="1122619.GCA_000373745_02182"/>
<organism evidence="19 20">
    <name type="scientific">Oligella ureolytica</name>
    <dbReference type="NCBI Taxonomy" id="90244"/>
    <lineage>
        <taxon>Bacteria</taxon>
        <taxon>Pseudomonadati</taxon>
        <taxon>Pseudomonadota</taxon>
        <taxon>Betaproteobacteria</taxon>
        <taxon>Burkholderiales</taxon>
        <taxon>Alcaligenaceae</taxon>
        <taxon>Oligella</taxon>
    </lineage>
</organism>
<dbReference type="Gene3D" id="3.40.50.300">
    <property type="entry name" value="P-loop containing nucleotide triphosphate hydrolases"/>
    <property type="match status" value="1"/>
</dbReference>
<dbReference type="PROSITE" id="PS51711">
    <property type="entry name" value="G_FEOB"/>
    <property type="match status" value="1"/>
</dbReference>
<dbReference type="InterPro" id="IPR011642">
    <property type="entry name" value="Gate_dom"/>
</dbReference>
<dbReference type="InterPro" id="IPR027417">
    <property type="entry name" value="P-loop_NTPase"/>
</dbReference>
<feature type="binding site" evidence="15">
    <location>
        <position position="48"/>
    </location>
    <ligand>
        <name>Mg(2+)</name>
        <dbReference type="ChEBI" id="CHEBI:18420"/>
        <label>2</label>
    </ligand>
</feature>
<comment type="function">
    <text evidence="16">Probable transporter of a GTP-driven Fe(2+) uptake system.</text>
</comment>
<dbReference type="NCBIfam" id="TIGR00231">
    <property type="entry name" value="small_GTP"/>
    <property type="match status" value="1"/>
</dbReference>
<dbReference type="Proteomes" id="UP000594903">
    <property type="component" value="Chromosome"/>
</dbReference>
<dbReference type="InterPro" id="IPR050860">
    <property type="entry name" value="FeoB_GTPase"/>
</dbReference>
<reference evidence="18 21" key="2">
    <citation type="submission" date="2020-12" db="EMBL/GenBank/DDBJ databases">
        <title>FDA dAtabase for Regulatory Grade micrObial Sequences (FDA-ARGOS): Supporting development and validation of Infectious Disease Dx tests.</title>
        <authorList>
            <person name="Sproer C."/>
            <person name="Gronow S."/>
            <person name="Severitt S."/>
            <person name="Schroder I."/>
            <person name="Tallon L."/>
            <person name="Sadzewicz L."/>
            <person name="Zhao X."/>
            <person name="Boylan J."/>
            <person name="Ott S."/>
            <person name="Bowen H."/>
            <person name="Vavikolanu K."/>
            <person name="Mehta A."/>
            <person name="Aluvathingal J."/>
            <person name="Nadendla S."/>
            <person name="Lowell S."/>
            <person name="Myers T."/>
            <person name="Yan Y."/>
            <person name="Sichtig H."/>
        </authorList>
    </citation>
    <scope>NUCLEOTIDE SEQUENCE [LARGE SCALE GENOMIC DNA]</scope>
    <source>
        <strain evidence="18 21">FDAARGOS_872</strain>
    </source>
</reference>
<dbReference type="AlphaFoldDB" id="A0A378XII9"/>
<dbReference type="InterPro" id="IPR030389">
    <property type="entry name" value="G_FEOB_dom"/>
</dbReference>
<dbReference type="PRINTS" id="PR00326">
    <property type="entry name" value="GTP1OBG"/>
</dbReference>
<evidence type="ECO:0000313" key="20">
    <source>
        <dbReference type="Proteomes" id="UP000254603"/>
    </source>
</evidence>
<dbReference type="EMBL" id="UGSB01000001">
    <property type="protein sequence ID" value="SUA56290.1"/>
    <property type="molecule type" value="Genomic_DNA"/>
</dbReference>
<dbReference type="InterPro" id="IPR005225">
    <property type="entry name" value="Small_GTP-bd"/>
</dbReference>
<evidence type="ECO:0000313" key="21">
    <source>
        <dbReference type="Proteomes" id="UP000594903"/>
    </source>
</evidence>
<dbReference type="GO" id="GO:0046872">
    <property type="term" value="F:metal ion binding"/>
    <property type="evidence" value="ECO:0007669"/>
    <property type="project" value="UniProtKB-KW"/>
</dbReference>
<feature type="transmembrane region" description="Helical" evidence="16">
    <location>
        <begin position="425"/>
        <end position="445"/>
    </location>
</feature>
<keyword evidence="10" id="KW-0406">Ion transport</keyword>
<feature type="binding site" evidence="14">
    <location>
        <begin position="140"/>
        <end position="143"/>
    </location>
    <ligand>
        <name>GTP</name>
        <dbReference type="ChEBI" id="CHEBI:37565"/>
        <label>1</label>
    </ligand>
</feature>
<evidence type="ECO:0000256" key="10">
    <source>
        <dbReference type="ARBA" id="ARBA00023065"/>
    </source>
</evidence>
<feature type="transmembrane region" description="Helical" evidence="16">
    <location>
        <begin position="457"/>
        <end position="482"/>
    </location>
</feature>
<evidence type="ECO:0000256" key="13">
    <source>
        <dbReference type="NCBIfam" id="TIGR00437"/>
    </source>
</evidence>
<feature type="transmembrane region" description="Helical" evidence="16">
    <location>
        <begin position="759"/>
        <end position="781"/>
    </location>
</feature>
<evidence type="ECO:0000256" key="15">
    <source>
        <dbReference type="PIRSR" id="PIRSR603373-2"/>
    </source>
</evidence>
<keyword evidence="11 14" id="KW-0342">GTP-binding</keyword>
<evidence type="ECO:0000256" key="12">
    <source>
        <dbReference type="ARBA" id="ARBA00023136"/>
    </source>
</evidence>
<keyword evidence="4 16" id="KW-0410">Iron transport</keyword>
<dbReference type="RefSeq" id="WP_018575366.1">
    <property type="nucleotide sequence ID" value="NZ_CP065725.1"/>
</dbReference>
<feature type="binding site" evidence="15">
    <location>
        <position position="49"/>
    </location>
    <ligand>
        <name>Mg(2+)</name>
        <dbReference type="ChEBI" id="CHEBI:18420"/>
        <label>2</label>
    </ligand>
</feature>
<evidence type="ECO:0000256" key="14">
    <source>
        <dbReference type="PIRSR" id="PIRSR603373-1"/>
    </source>
</evidence>
<evidence type="ECO:0000256" key="4">
    <source>
        <dbReference type="ARBA" id="ARBA00022496"/>
    </source>
</evidence>
<dbReference type="GO" id="GO:0005525">
    <property type="term" value="F:GTP binding"/>
    <property type="evidence" value="ECO:0007669"/>
    <property type="project" value="UniProtKB-KW"/>
</dbReference>
<reference evidence="19 20" key="1">
    <citation type="submission" date="2018-06" db="EMBL/GenBank/DDBJ databases">
        <authorList>
            <consortium name="Pathogen Informatics"/>
            <person name="Doyle S."/>
        </authorList>
    </citation>
    <scope>NUCLEOTIDE SEQUENCE [LARGE SCALE GENOMIC DNA]</scope>
    <source>
        <strain evidence="19 20">NCTC11997</strain>
    </source>
</reference>
<keyword evidence="8 16" id="KW-1133">Transmembrane helix</keyword>
<keyword evidence="15" id="KW-0479">Metal-binding</keyword>
<protein>
    <recommendedName>
        <fullName evidence="13 16">Ferrous iron transport protein B</fullName>
    </recommendedName>
</protein>
<keyword evidence="15" id="KW-0460">Magnesium</keyword>
<feature type="binding site" evidence="15">
    <location>
        <position position="45"/>
    </location>
    <ligand>
        <name>Mg(2+)</name>
        <dbReference type="ChEBI" id="CHEBI:18420"/>
        <label>2</label>
    </ligand>
</feature>
<feature type="binding site" evidence="14">
    <location>
        <begin position="80"/>
        <end position="83"/>
    </location>
    <ligand>
        <name>GTP</name>
        <dbReference type="ChEBI" id="CHEBI:37565"/>
        <label>1</label>
    </ligand>
</feature>
<evidence type="ECO:0000256" key="11">
    <source>
        <dbReference type="ARBA" id="ARBA00023134"/>
    </source>
</evidence>
<feature type="transmembrane region" description="Helical" evidence="16">
    <location>
        <begin position="788"/>
        <end position="808"/>
    </location>
</feature>
<dbReference type="Pfam" id="PF07664">
    <property type="entry name" value="FeoB_C"/>
    <property type="match status" value="1"/>
</dbReference>
<dbReference type="Pfam" id="PF02421">
    <property type="entry name" value="FeoB_N"/>
    <property type="match status" value="1"/>
</dbReference>
<dbReference type="EMBL" id="CP065725">
    <property type="protein sequence ID" value="QPT39464.1"/>
    <property type="molecule type" value="Genomic_DNA"/>
</dbReference>
<evidence type="ECO:0000256" key="6">
    <source>
        <dbReference type="ARBA" id="ARBA00022692"/>
    </source>
</evidence>
<evidence type="ECO:0000256" key="2">
    <source>
        <dbReference type="ARBA" id="ARBA00022448"/>
    </source>
</evidence>
<keyword evidence="7 14" id="KW-0547">Nucleotide-binding</keyword>
<dbReference type="Pfam" id="PF07670">
    <property type="entry name" value="Gate"/>
    <property type="match status" value="2"/>
</dbReference>
<keyword evidence="12 16" id="KW-0472">Membrane</keyword>
<evidence type="ECO:0000256" key="3">
    <source>
        <dbReference type="ARBA" id="ARBA00022475"/>
    </source>
</evidence>
<feature type="binding site" evidence="14">
    <location>
        <begin position="34"/>
        <end position="41"/>
    </location>
    <ligand>
        <name>GTP</name>
        <dbReference type="ChEBI" id="CHEBI:37565"/>
        <label>1</label>
    </ligand>
</feature>
<dbReference type="FunFam" id="3.40.50.300:FF:000426">
    <property type="entry name" value="Ferrous iron transport protein B"/>
    <property type="match status" value="1"/>
</dbReference>
<proteinExistence type="inferred from homology"/>
<evidence type="ECO:0000313" key="19">
    <source>
        <dbReference type="EMBL" id="SUA56290.1"/>
    </source>
</evidence>
<feature type="binding site" evidence="14">
    <location>
        <begin position="59"/>
        <end position="63"/>
    </location>
    <ligand>
        <name>GTP</name>
        <dbReference type="ChEBI" id="CHEBI:37565"/>
        <label>1</label>
    </ligand>
</feature>
<dbReference type="SUPFAM" id="SSF52540">
    <property type="entry name" value="P-loop containing nucleoside triphosphate hydrolases"/>
    <property type="match status" value="1"/>
</dbReference>
<feature type="domain" description="FeoB-type G" evidence="17">
    <location>
        <begin position="27"/>
        <end position="189"/>
    </location>
</feature>
<dbReference type="InterPro" id="IPR006073">
    <property type="entry name" value="GTP-bd"/>
</dbReference>
<comment type="similarity">
    <text evidence="16">Belongs to the TRAFAC class TrmE-Era-EngA-EngB-Septin-like GTPase superfamily. FeoB GTPase (TC 9.A.8) family.</text>
</comment>
<dbReference type="PANTHER" id="PTHR43185:SF1">
    <property type="entry name" value="FE(2+) TRANSPORTER FEOB"/>
    <property type="match status" value="1"/>
</dbReference>
<evidence type="ECO:0000256" key="7">
    <source>
        <dbReference type="ARBA" id="ARBA00022741"/>
    </source>
</evidence>
<dbReference type="InterPro" id="IPR041069">
    <property type="entry name" value="FeoB_Cyto"/>
</dbReference>
<feature type="binding site" evidence="15">
    <location>
        <position position="46"/>
    </location>
    <ligand>
        <name>Mg(2+)</name>
        <dbReference type="ChEBI" id="CHEBI:18420"/>
        <label>2</label>
    </ligand>
</feature>
<keyword evidence="21" id="KW-1185">Reference proteome</keyword>
<name>A0A378XII9_9BURK</name>
<dbReference type="PANTHER" id="PTHR43185">
    <property type="entry name" value="FERROUS IRON TRANSPORT PROTEIN B"/>
    <property type="match status" value="1"/>
</dbReference>
<feature type="transmembrane region" description="Helical" evidence="16">
    <location>
        <begin position="488"/>
        <end position="508"/>
    </location>
</feature>
<dbReference type="InterPro" id="IPR011640">
    <property type="entry name" value="Fe2_transport_prot_B_C"/>
</dbReference>
<gene>
    <name evidence="19" type="primary">feoB</name>
    <name evidence="18" type="ORF">I6G29_09905</name>
    <name evidence="19" type="ORF">NCTC11997_02047</name>
</gene>
<dbReference type="Gene3D" id="1.10.287.1770">
    <property type="match status" value="1"/>
</dbReference>